<dbReference type="GO" id="GO:0016020">
    <property type="term" value="C:membrane"/>
    <property type="evidence" value="ECO:0007669"/>
    <property type="project" value="UniProtKB-SubCell"/>
</dbReference>
<dbReference type="AlphaFoldDB" id="K7FZ58"/>
<comment type="subcellular location">
    <subcellularLocation>
        <location evidence="1">Membrane</location>
    </subcellularLocation>
</comment>
<reference evidence="7" key="1">
    <citation type="submission" date="2011-10" db="EMBL/GenBank/DDBJ databases">
        <authorList>
            <consortium name="Soft-shell Turtle Genome Consortium"/>
        </authorList>
    </citation>
    <scope>NUCLEOTIDE SEQUENCE [LARGE SCALE GENOMIC DNA]</scope>
    <source>
        <strain evidence="7">Daiwa-1</strain>
    </source>
</reference>
<dbReference type="InterPro" id="IPR015631">
    <property type="entry name" value="CD2/SLAM_rcpt"/>
</dbReference>
<evidence type="ECO:0000313" key="7">
    <source>
        <dbReference type="Proteomes" id="UP000007267"/>
    </source>
</evidence>
<evidence type="ECO:0000256" key="4">
    <source>
        <dbReference type="ARBA" id="ARBA00023180"/>
    </source>
</evidence>
<evidence type="ECO:0000256" key="3">
    <source>
        <dbReference type="ARBA" id="ARBA00023136"/>
    </source>
</evidence>
<keyword evidence="4" id="KW-0325">Glycoprotein</keyword>
<sequence length="178" mass="20631">GATVYLNPTLSIPETYQQINWWFNDSLKILIKKLNQPASYPSDYFNENKLHYHGNRTLEIRQLQKQDSSIYKMDVEDSQGRTEKENIQLDVYEPVPEPSVEVDFRANQDGWCNVTLVCNVDATQVAYSWYQDGKYYMGKNSRTLDIGFKLQSDTTYKCIISNHISEAAGVIYYRSPCT</sequence>
<dbReference type="PANTHER" id="PTHR12080">
    <property type="entry name" value="SIGNALING LYMPHOCYTIC ACTIVATION MOLECULE"/>
    <property type="match status" value="1"/>
</dbReference>
<dbReference type="STRING" id="13735.ENSPSIP00000013318"/>
<reference evidence="6" key="4">
    <citation type="submission" date="2025-09" db="UniProtKB">
        <authorList>
            <consortium name="Ensembl"/>
        </authorList>
    </citation>
    <scope>IDENTIFICATION</scope>
</reference>
<reference evidence="6" key="3">
    <citation type="submission" date="2025-08" db="UniProtKB">
        <authorList>
            <consortium name="Ensembl"/>
        </authorList>
    </citation>
    <scope>IDENTIFICATION</scope>
</reference>
<protein>
    <recommendedName>
        <fullName evidence="5">Ig-like domain-containing protein</fullName>
    </recommendedName>
</protein>
<evidence type="ECO:0000256" key="1">
    <source>
        <dbReference type="ARBA" id="ARBA00004370"/>
    </source>
</evidence>
<organism evidence="6 7">
    <name type="scientific">Pelodiscus sinensis</name>
    <name type="common">Chinese softshell turtle</name>
    <name type="synonym">Trionyx sinensis</name>
    <dbReference type="NCBI Taxonomy" id="13735"/>
    <lineage>
        <taxon>Eukaryota</taxon>
        <taxon>Metazoa</taxon>
        <taxon>Chordata</taxon>
        <taxon>Craniata</taxon>
        <taxon>Vertebrata</taxon>
        <taxon>Euteleostomi</taxon>
        <taxon>Archelosauria</taxon>
        <taxon>Testudinata</taxon>
        <taxon>Testudines</taxon>
        <taxon>Cryptodira</taxon>
        <taxon>Trionychia</taxon>
        <taxon>Trionychidae</taxon>
        <taxon>Pelodiscus</taxon>
    </lineage>
</organism>
<dbReference type="InterPro" id="IPR013783">
    <property type="entry name" value="Ig-like_fold"/>
</dbReference>
<dbReference type="eggNOG" id="ENOG502SB68">
    <property type="taxonomic scope" value="Eukaryota"/>
</dbReference>
<proteinExistence type="predicted"/>
<keyword evidence="2" id="KW-0732">Signal</keyword>
<dbReference type="Ensembl" id="ENSPSIT00000013381.1">
    <property type="protein sequence ID" value="ENSPSIP00000013318.1"/>
    <property type="gene ID" value="ENSPSIG00000011980.1"/>
</dbReference>
<name>K7FZ58_PELSI</name>
<dbReference type="PANTHER" id="PTHR12080:SF48">
    <property type="entry name" value="IMMUNOGLOBULIN SUBTYPE DOMAIN-CONTAINING PROTEIN"/>
    <property type="match status" value="1"/>
</dbReference>
<dbReference type="InterPro" id="IPR036179">
    <property type="entry name" value="Ig-like_dom_sf"/>
</dbReference>
<dbReference type="Proteomes" id="UP000007267">
    <property type="component" value="Unassembled WGS sequence"/>
</dbReference>
<evidence type="ECO:0000256" key="2">
    <source>
        <dbReference type="ARBA" id="ARBA00022729"/>
    </source>
</evidence>
<keyword evidence="3" id="KW-0472">Membrane</keyword>
<reference evidence="7" key="2">
    <citation type="journal article" date="2013" name="Nat. Genet.">
        <title>The draft genomes of soft-shell turtle and green sea turtle yield insights into the development and evolution of the turtle-specific body plan.</title>
        <authorList>
            <person name="Wang Z."/>
            <person name="Pascual-Anaya J."/>
            <person name="Zadissa A."/>
            <person name="Li W."/>
            <person name="Niimura Y."/>
            <person name="Huang Z."/>
            <person name="Li C."/>
            <person name="White S."/>
            <person name="Xiong Z."/>
            <person name="Fang D."/>
            <person name="Wang B."/>
            <person name="Ming Y."/>
            <person name="Chen Y."/>
            <person name="Zheng Y."/>
            <person name="Kuraku S."/>
            <person name="Pignatelli M."/>
            <person name="Herrero J."/>
            <person name="Beal K."/>
            <person name="Nozawa M."/>
            <person name="Li Q."/>
            <person name="Wang J."/>
            <person name="Zhang H."/>
            <person name="Yu L."/>
            <person name="Shigenobu S."/>
            <person name="Wang J."/>
            <person name="Liu J."/>
            <person name="Flicek P."/>
            <person name="Searle S."/>
            <person name="Wang J."/>
            <person name="Kuratani S."/>
            <person name="Yin Y."/>
            <person name="Aken B."/>
            <person name="Zhang G."/>
            <person name="Irie N."/>
        </authorList>
    </citation>
    <scope>NUCLEOTIDE SEQUENCE [LARGE SCALE GENOMIC DNA]</scope>
    <source>
        <strain evidence="7">Daiwa-1</strain>
    </source>
</reference>
<evidence type="ECO:0000313" key="6">
    <source>
        <dbReference type="Ensembl" id="ENSPSIP00000013318.1"/>
    </source>
</evidence>
<dbReference type="GeneTree" id="ENSGT01030000234540"/>
<dbReference type="Gene3D" id="2.60.40.10">
    <property type="entry name" value="Immunoglobulins"/>
    <property type="match status" value="2"/>
</dbReference>
<dbReference type="SUPFAM" id="SSF48726">
    <property type="entry name" value="Immunoglobulin"/>
    <property type="match status" value="2"/>
</dbReference>
<dbReference type="InterPro" id="IPR007110">
    <property type="entry name" value="Ig-like_dom"/>
</dbReference>
<accession>K7FZ58</accession>
<evidence type="ECO:0000259" key="5">
    <source>
        <dbReference type="PROSITE" id="PS50835"/>
    </source>
</evidence>
<dbReference type="EMBL" id="AGCU01156545">
    <property type="status" value="NOT_ANNOTATED_CDS"/>
    <property type="molecule type" value="Genomic_DNA"/>
</dbReference>
<feature type="domain" description="Ig-like" evidence="5">
    <location>
        <begin position="96"/>
        <end position="171"/>
    </location>
</feature>
<dbReference type="HOGENOM" id="CLU_092460_0_0_1"/>
<dbReference type="PROSITE" id="PS50835">
    <property type="entry name" value="IG_LIKE"/>
    <property type="match status" value="1"/>
</dbReference>
<keyword evidence="7" id="KW-1185">Reference proteome</keyword>
<dbReference type="OMA" id="YFNTKFK"/>